<dbReference type="Proteomes" id="UP000006727">
    <property type="component" value="Chromosome 21"/>
</dbReference>
<feature type="compositionally biased region" description="Polar residues" evidence="1">
    <location>
        <begin position="403"/>
        <end position="413"/>
    </location>
</feature>
<dbReference type="EMBL" id="ABEU02000021">
    <property type="status" value="NOT_ANNOTATED_CDS"/>
    <property type="molecule type" value="Genomic_DNA"/>
</dbReference>
<organism evidence="3 4">
    <name type="scientific">Physcomitrium patens</name>
    <name type="common">Spreading-leaved earth moss</name>
    <name type="synonym">Physcomitrella patens</name>
    <dbReference type="NCBI Taxonomy" id="3218"/>
    <lineage>
        <taxon>Eukaryota</taxon>
        <taxon>Viridiplantae</taxon>
        <taxon>Streptophyta</taxon>
        <taxon>Embryophyta</taxon>
        <taxon>Bryophyta</taxon>
        <taxon>Bryophytina</taxon>
        <taxon>Bryopsida</taxon>
        <taxon>Funariidae</taxon>
        <taxon>Funariales</taxon>
        <taxon>Funariaceae</taxon>
        <taxon>Physcomitrium</taxon>
    </lineage>
</organism>
<keyword evidence="4" id="KW-1185">Reference proteome</keyword>
<reference evidence="3 4" key="1">
    <citation type="journal article" date="2008" name="Science">
        <title>The Physcomitrella genome reveals evolutionary insights into the conquest of land by plants.</title>
        <authorList>
            <person name="Rensing S."/>
            <person name="Lang D."/>
            <person name="Zimmer A."/>
            <person name="Terry A."/>
            <person name="Salamov A."/>
            <person name="Shapiro H."/>
            <person name="Nishiyama T."/>
            <person name="Perroud P.-F."/>
            <person name="Lindquist E."/>
            <person name="Kamisugi Y."/>
            <person name="Tanahashi T."/>
            <person name="Sakakibara K."/>
            <person name="Fujita T."/>
            <person name="Oishi K."/>
            <person name="Shin-I T."/>
            <person name="Kuroki Y."/>
            <person name="Toyoda A."/>
            <person name="Suzuki Y."/>
            <person name="Hashimoto A."/>
            <person name="Yamaguchi K."/>
            <person name="Sugano A."/>
            <person name="Kohara Y."/>
            <person name="Fujiyama A."/>
            <person name="Anterola A."/>
            <person name="Aoki S."/>
            <person name="Ashton N."/>
            <person name="Barbazuk W.B."/>
            <person name="Barker E."/>
            <person name="Bennetzen J."/>
            <person name="Bezanilla M."/>
            <person name="Blankenship R."/>
            <person name="Cho S.H."/>
            <person name="Dutcher S."/>
            <person name="Estelle M."/>
            <person name="Fawcett J.A."/>
            <person name="Gundlach H."/>
            <person name="Hanada K."/>
            <person name="Heyl A."/>
            <person name="Hicks K.A."/>
            <person name="Hugh J."/>
            <person name="Lohr M."/>
            <person name="Mayer K."/>
            <person name="Melkozernov A."/>
            <person name="Murata T."/>
            <person name="Nelson D."/>
            <person name="Pils B."/>
            <person name="Prigge M."/>
            <person name="Reiss B."/>
            <person name="Renner T."/>
            <person name="Rombauts S."/>
            <person name="Rushton P."/>
            <person name="Sanderfoot A."/>
            <person name="Schween G."/>
            <person name="Shiu S.-H."/>
            <person name="Stueber K."/>
            <person name="Theodoulou F.L."/>
            <person name="Tu H."/>
            <person name="Van de Peer Y."/>
            <person name="Verrier P.J."/>
            <person name="Waters E."/>
            <person name="Wood A."/>
            <person name="Yang L."/>
            <person name="Cove D."/>
            <person name="Cuming A."/>
            <person name="Hasebe M."/>
            <person name="Lucas S."/>
            <person name="Mishler D.B."/>
            <person name="Reski R."/>
            <person name="Grigoriev I."/>
            <person name="Quatrano R.S."/>
            <person name="Boore J.L."/>
        </authorList>
    </citation>
    <scope>NUCLEOTIDE SEQUENCE [LARGE SCALE GENOMIC DNA]</scope>
    <source>
        <strain evidence="3 4">cv. Gransden 2004</strain>
    </source>
</reference>
<feature type="transmembrane region" description="Helical" evidence="2">
    <location>
        <begin position="263"/>
        <end position="284"/>
    </location>
</feature>
<dbReference type="Gramene" id="Pp3c21_17180V3.1">
    <property type="protein sequence ID" value="Pp3c21_17180V3.1"/>
    <property type="gene ID" value="Pp3c21_17180"/>
</dbReference>
<dbReference type="EnsemblPlants" id="Pp3c21_17180V3.1">
    <property type="protein sequence ID" value="Pp3c21_17180V3.1"/>
    <property type="gene ID" value="Pp3c21_17180"/>
</dbReference>
<dbReference type="AlphaFoldDB" id="A0A7I4C4Z2"/>
<feature type="region of interest" description="Disordered" evidence="1">
    <location>
        <begin position="389"/>
        <end position="431"/>
    </location>
</feature>
<evidence type="ECO:0000313" key="3">
    <source>
        <dbReference type="EnsemblPlants" id="Pp3c21_17180V3.1"/>
    </source>
</evidence>
<sequence length="431" mass="48402">MTPERATVPTSIFRIGITKRDFHLGNTRHDPVFIASPSSACPPCSHKHYKHPPSPVHETNGPNNPVNHSDSTAHNRHVKHTTTHSHASHTPTYRNQTIKHIATTHCLSSGSNFLKTSFNCLQKQPELLNSKSGSNFNPPTTPMQLRLHPGVKRRSLSATTLPNSRSNYLLPLAPVVRAGSTSVSVSYCTRKTAPTPPPRWPSRPSAARNLTIFTPRFCTPANRQSPSASPQRRAAPDCLPLLLLPLPHIASRLFFQPTARLSLLQILLVLAFLLGARVLVLLVLRHQIVHVALRLRELHLVHALARVPMQESLPPEHGCELLAHTPEHLLNRRRVTDERRRHLQTRRGNVTHTRLHVVRNPLHEVRRILVLHVDHLLVHLLRRHLAPEHRRRRQIPTVPGPRTSYSSSPTFAESTREPSAIDTAENPSMST</sequence>
<feature type="compositionally biased region" description="Basic residues" evidence="1">
    <location>
        <begin position="74"/>
        <end position="87"/>
    </location>
</feature>
<feature type="region of interest" description="Disordered" evidence="1">
    <location>
        <begin position="45"/>
        <end position="92"/>
    </location>
</feature>
<reference evidence="3" key="3">
    <citation type="submission" date="2020-12" db="UniProtKB">
        <authorList>
            <consortium name="EnsemblPlants"/>
        </authorList>
    </citation>
    <scope>IDENTIFICATION</scope>
</reference>
<proteinExistence type="predicted"/>
<protein>
    <submittedName>
        <fullName evidence="3">Uncharacterized protein</fullName>
    </submittedName>
</protein>
<evidence type="ECO:0000313" key="4">
    <source>
        <dbReference type="Proteomes" id="UP000006727"/>
    </source>
</evidence>
<keyword evidence="2" id="KW-0472">Membrane</keyword>
<keyword evidence="2" id="KW-1133">Transmembrane helix</keyword>
<feature type="compositionally biased region" description="Polar residues" evidence="1">
    <location>
        <begin position="60"/>
        <end position="72"/>
    </location>
</feature>
<dbReference type="PANTHER" id="PTHR36527">
    <property type="entry name" value="OS01G0282866 PROTEIN"/>
    <property type="match status" value="1"/>
</dbReference>
<name>A0A7I4C4Z2_PHYPA</name>
<evidence type="ECO:0000256" key="2">
    <source>
        <dbReference type="SAM" id="Phobius"/>
    </source>
</evidence>
<dbReference type="PANTHER" id="PTHR36527:SF3">
    <property type="entry name" value="OS01G0282866 PROTEIN"/>
    <property type="match status" value="1"/>
</dbReference>
<reference evidence="3 4" key="2">
    <citation type="journal article" date="2018" name="Plant J.">
        <title>The Physcomitrella patens chromosome-scale assembly reveals moss genome structure and evolution.</title>
        <authorList>
            <person name="Lang D."/>
            <person name="Ullrich K.K."/>
            <person name="Murat F."/>
            <person name="Fuchs J."/>
            <person name="Jenkins J."/>
            <person name="Haas F.B."/>
            <person name="Piednoel M."/>
            <person name="Gundlach H."/>
            <person name="Van Bel M."/>
            <person name="Meyberg R."/>
            <person name="Vives C."/>
            <person name="Morata J."/>
            <person name="Symeonidi A."/>
            <person name="Hiss M."/>
            <person name="Muchero W."/>
            <person name="Kamisugi Y."/>
            <person name="Saleh O."/>
            <person name="Blanc G."/>
            <person name="Decker E.L."/>
            <person name="van Gessel N."/>
            <person name="Grimwood J."/>
            <person name="Hayes R.D."/>
            <person name="Graham S.W."/>
            <person name="Gunter L.E."/>
            <person name="McDaniel S.F."/>
            <person name="Hoernstein S.N.W."/>
            <person name="Larsson A."/>
            <person name="Li F.W."/>
            <person name="Perroud P.F."/>
            <person name="Phillips J."/>
            <person name="Ranjan P."/>
            <person name="Rokshar D.S."/>
            <person name="Rothfels C.J."/>
            <person name="Schneider L."/>
            <person name="Shu S."/>
            <person name="Stevenson D.W."/>
            <person name="Thummler F."/>
            <person name="Tillich M."/>
            <person name="Villarreal Aguilar J.C."/>
            <person name="Widiez T."/>
            <person name="Wong G.K."/>
            <person name="Wymore A."/>
            <person name="Zhang Y."/>
            <person name="Zimmer A.D."/>
            <person name="Quatrano R.S."/>
            <person name="Mayer K.F.X."/>
            <person name="Goodstein D."/>
            <person name="Casacuberta J.M."/>
            <person name="Vandepoele K."/>
            <person name="Reski R."/>
            <person name="Cuming A.C."/>
            <person name="Tuskan G.A."/>
            <person name="Maumus F."/>
            <person name="Salse J."/>
            <person name="Schmutz J."/>
            <person name="Rensing S.A."/>
        </authorList>
    </citation>
    <scope>NUCLEOTIDE SEQUENCE [LARGE SCALE GENOMIC DNA]</scope>
    <source>
        <strain evidence="3 4">cv. Gransden 2004</strain>
    </source>
</reference>
<keyword evidence="2" id="KW-0812">Transmembrane</keyword>
<evidence type="ECO:0000256" key="1">
    <source>
        <dbReference type="SAM" id="MobiDB-lite"/>
    </source>
</evidence>
<dbReference type="InParanoid" id="A0A7I4C4Z2"/>
<accession>A0A7I4C4Z2</accession>